<dbReference type="Pfam" id="PF00076">
    <property type="entry name" value="RRM_1"/>
    <property type="match status" value="1"/>
</dbReference>
<dbReference type="PROSITE" id="PS50102">
    <property type="entry name" value="RRM"/>
    <property type="match status" value="1"/>
</dbReference>
<dbReference type="Gene3D" id="3.30.70.330">
    <property type="match status" value="1"/>
</dbReference>
<evidence type="ECO:0000256" key="1">
    <source>
        <dbReference type="PROSITE-ProRule" id="PRU00176"/>
    </source>
</evidence>
<name>T1G5D7_HELRO</name>
<dbReference type="FunCoup" id="T1G5D7">
    <property type="interactions" value="785"/>
</dbReference>
<dbReference type="PANTHER" id="PTHR15241:SF304">
    <property type="entry name" value="RRM DOMAIN-CONTAINING PROTEIN"/>
    <property type="match status" value="1"/>
</dbReference>
<keyword evidence="1" id="KW-0694">RNA-binding</keyword>
<dbReference type="KEGG" id="hro:HELRODRAFT_84034"/>
<dbReference type="EMBL" id="KB097106">
    <property type="protein sequence ID" value="ESN99633.1"/>
    <property type="molecule type" value="Genomic_DNA"/>
</dbReference>
<proteinExistence type="predicted"/>
<dbReference type="InterPro" id="IPR012677">
    <property type="entry name" value="Nucleotide-bd_a/b_plait_sf"/>
</dbReference>
<keyword evidence="5" id="KW-1185">Reference proteome</keyword>
<dbReference type="SUPFAM" id="SSF54928">
    <property type="entry name" value="RNA-binding domain, RBD"/>
    <property type="match status" value="1"/>
</dbReference>
<dbReference type="GeneID" id="20216284"/>
<reference evidence="5" key="1">
    <citation type="submission" date="2012-12" db="EMBL/GenBank/DDBJ databases">
        <authorList>
            <person name="Hellsten U."/>
            <person name="Grimwood J."/>
            <person name="Chapman J.A."/>
            <person name="Shapiro H."/>
            <person name="Aerts A."/>
            <person name="Otillar R.P."/>
            <person name="Terry A.Y."/>
            <person name="Boore J.L."/>
            <person name="Simakov O."/>
            <person name="Marletaz F."/>
            <person name="Cho S.-J."/>
            <person name="Edsinger-Gonzales E."/>
            <person name="Havlak P."/>
            <person name="Kuo D.-H."/>
            <person name="Larsson T."/>
            <person name="Lv J."/>
            <person name="Arendt D."/>
            <person name="Savage R."/>
            <person name="Osoegawa K."/>
            <person name="de Jong P."/>
            <person name="Lindberg D.R."/>
            <person name="Seaver E.C."/>
            <person name="Weisblat D.A."/>
            <person name="Putnam N.H."/>
            <person name="Grigoriev I.V."/>
            <person name="Rokhsar D.S."/>
        </authorList>
    </citation>
    <scope>NUCLEOTIDE SEQUENCE</scope>
</reference>
<evidence type="ECO:0000313" key="3">
    <source>
        <dbReference type="EMBL" id="ESN99633.1"/>
    </source>
</evidence>
<dbReference type="GO" id="GO:0003723">
    <property type="term" value="F:RNA binding"/>
    <property type="evidence" value="ECO:0007669"/>
    <property type="project" value="UniProtKB-UniRule"/>
</dbReference>
<dbReference type="FunFam" id="3.30.70.330:FF:000494">
    <property type="entry name" value="28 kDa ribonucleoprotein, chloroplastic"/>
    <property type="match status" value="1"/>
</dbReference>
<accession>T1G5D7</accession>
<organism evidence="4 5">
    <name type="scientific">Helobdella robusta</name>
    <name type="common">Californian leech</name>
    <dbReference type="NCBI Taxonomy" id="6412"/>
    <lineage>
        <taxon>Eukaryota</taxon>
        <taxon>Metazoa</taxon>
        <taxon>Spiralia</taxon>
        <taxon>Lophotrochozoa</taxon>
        <taxon>Annelida</taxon>
        <taxon>Clitellata</taxon>
        <taxon>Hirudinea</taxon>
        <taxon>Rhynchobdellida</taxon>
        <taxon>Glossiphoniidae</taxon>
        <taxon>Helobdella</taxon>
    </lineage>
</organism>
<evidence type="ECO:0000259" key="2">
    <source>
        <dbReference type="PROSITE" id="PS50102"/>
    </source>
</evidence>
<dbReference type="InterPro" id="IPR000504">
    <property type="entry name" value="RRM_dom"/>
</dbReference>
<dbReference type="InterPro" id="IPR035979">
    <property type="entry name" value="RBD_domain_sf"/>
</dbReference>
<dbReference type="STRING" id="6412.T1G5D7"/>
<dbReference type="Proteomes" id="UP000015101">
    <property type="component" value="Unassembled WGS sequence"/>
</dbReference>
<dbReference type="InParanoid" id="T1G5D7"/>
<dbReference type="RefSeq" id="XP_009022237.1">
    <property type="nucleotide sequence ID" value="XM_009023989.1"/>
</dbReference>
<dbReference type="eggNOG" id="KOG0118">
    <property type="taxonomic scope" value="Eukaryota"/>
</dbReference>
<reference evidence="3 5" key="2">
    <citation type="journal article" date="2013" name="Nature">
        <title>Insights into bilaterian evolution from three spiralian genomes.</title>
        <authorList>
            <person name="Simakov O."/>
            <person name="Marletaz F."/>
            <person name="Cho S.J."/>
            <person name="Edsinger-Gonzales E."/>
            <person name="Havlak P."/>
            <person name="Hellsten U."/>
            <person name="Kuo D.H."/>
            <person name="Larsson T."/>
            <person name="Lv J."/>
            <person name="Arendt D."/>
            <person name="Savage R."/>
            <person name="Osoegawa K."/>
            <person name="de Jong P."/>
            <person name="Grimwood J."/>
            <person name="Chapman J.A."/>
            <person name="Shapiro H."/>
            <person name="Aerts A."/>
            <person name="Otillar R.P."/>
            <person name="Terry A.Y."/>
            <person name="Boore J.L."/>
            <person name="Grigoriev I.V."/>
            <person name="Lindberg D.R."/>
            <person name="Seaver E.C."/>
            <person name="Weisblat D.A."/>
            <person name="Putnam N.H."/>
            <person name="Rokhsar D.S."/>
        </authorList>
    </citation>
    <scope>NUCLEOTIDE SEQUENCE</scope>
</reference>
<evidence type="ECO:0000313" key="4">
    <source>
        <dbReference type="EnsemblMetazoa" id="HelroP84034"/>
    </source>
</evidence>
<feature type="domain" description="RRM" evidence="2">
    <location>
        <begin position="9"/>
        <end position="84"/>
    </location>
</feature>
<dbReference type="AlphaFoldDB" id="T1G5D7"/>
<dbReference type="OMA" id="GFVMFSQ"/>
<sequence>MATRVLKSYKLFVGNLSWTVSPAELRNYFSKYGQVKQSRIIFSKSGWSRGYGFVTFNRENDFKSVFNQKDHFLGGHMVKLALKF</sequence>
<dbReference type="PANTHER" id="PTHR15241">
    <property type="entry name" value="TRANSFORMER-2-RELATED"/>
    <property type="match status" value="1"/>
</dbReference>
<dbReference type="CTD" id="20216284"/>
<dbReference type="HOGENOM" id="CLU_012062_28_10_1"/>
<dbReference type="EMBL" id="AMQM01005844">
    <property type="status" value="NOT_ANNOTATED_CDS"/>
    <property type="molecule type" value="Genomic_DNA"/>
</dbReference>
<dbReference type="EnsemblMetazoa" id="HelroT84034">
    <property type="protein sequence ID" value="HelroP84034"/>
    <property type="gene ID" value="HelroG84034"/>
</dbReference>
<protein>
    <recommendedName>
        <fullName evidence="2">RRM domain-containing protein</fullName>
    </recommendedName>
</protein>
<gene>
    <name evidence="4" type="primary">20216284</name>
    <name evidence="3" type="ORF">HELRODRAFT_84034</name>
</gene>
<dbReference type="OrthoDB" id="1875751at2759"/>
<evidence type="ECO:0000313" key="5">
    <source>
        <dbReference type="Proteomes" id="UP000015101"/>
    </source>
</evidence>
<dbReference type="SMART" id="SM00360">
    <property type="entry name" value="RRM"/>
    <property type="match status" value="1"/>
</dbReference>
<reference evidence="4" key="3">
    <citation type="submission" date="2015-06" db="UniProtKB">
        <authorList>
            <consortium name="EnsemblMetazoa"/>
        </authorList>
    </citation>
    <scope>IDENTIFICATION</scope>
</reference>